<reference evidence="2" key="1">
    <citation type="journal article" date="2020" name="Cell">
        <title>Large-Scale Comparative Analyses of Tick Genomes Elucidate Their Genetic Diversity and Vector Capacities.</title>
        <authorList>
            <consortium name="Tick Genome and Microbiome Consortium (TIGMIC)"/>
            <person name="Jia N."/>
            <person name="Wang J."/>
            <person name="Shi W."/>
            <person name="Du L."/>
            <person name="Sun Y."/>
            <person name="Zhan W."/>
            <person name="Jiang J.F."/>
            <person name="Wang Q."/>
            <person name="Zhang B."/>
            <person name="Ji P."/>
            <person name="Bell-Sakyi L."/>
            <person name="Cui X.M."/>
            <person name="Yuan T.T."/>
            <person name="Jiang B.G."/>
            <person name="Yang W.F."/>
            <person name="Lam T.T."/>
            <person name="Chang Q.C."/>
            <person name="Ding S.J."/>
            <person name="Wang X.J."/>
            <person name="Zhu J.G."/>
            <person name="Ruan X.D."/>
            <person name="Zhao L."/>
            <person name="Wei J.T."/>
            <person name="Ye R.Z."/>
            <person name="Que T.C."/>
            <person name="Du C.H."/>
            <person name="Zhou Y.H."/>
            <person name="Cheng J.X."/>
            <person name="Dai P.F."/>
            <person name="Guo W.B."/>
            <person name="Han X.H."/>
            <person name="Huang E.J."/>
            <person name="Li L.F."/>
            <person name="Wei W."/>
            <person name="Gao Y.C."/>
            <person name="Liu J.Z."/>
            <person name="Shao H.Z."/>
            <person name="Wang X."/>
            <person name="Wang C.C."/>
            <person name="Yang T.C."/>
            <person name="Huo Q.B."/>
            <person name="Li W."/>
            <person name="Chen H.Y."/>
            <person name="Chen S.E."/>
            <person name="Zhou L.G."/>
            <person name="Ni X.B."/>
            <person name="Tian J.H."/>
            <person name="Sheng Y."/>
            <person name="Liu T."/>
            <person name="Pan Y.S."/>
            <person name="Xia L.Y."/>
            <person name="Li J."/>
            <person name="Zhao F."/>
            <person name="Cao W.C."/>
        </authorList>
    </citation>
    <scope>NUCLEOTIDE SEQUENCE</scope>
    <source>
        <strain evidence="2">Rmic-2018</strain>
    </source>
</reference>
<feature type="region of interest" description="Disordered" evidence="1">
    <location>
        <begin position="139"/>
        <end position="181"/>
    </location>
</feature>
<dbReference type="AlphaFoldDB" id="A0A9J6E9K8"/>
<feature type="compositionally biased region" description="Basic residues" evidence="1">
    <location>
        <begin position="11"/>
        <end position="21"/>
    </location>
</feature>
<feature type="compositionally biased region" description="Low complexity" evidence="1">
    <location>
        <begin position="22"/>
        <end position="35"/>
    </location>
</feature>
<evidence type="ECO:0000313" key="2">
    <source>
        <dbReference type="EMBL" id="KAH8031211.1"/>
    </source>
</evidence>
<gene>
    <name evidence="2" type="ORF">HPB51_014047</name>
</gene>
<organism evidence="2 3">
    <name type="scientific">Rhipicephalus microplus</name>
    <name type="common">Cattle tick</name>
    <name type="synonym">Boophilus microplus</name>
    <dbReference type="NCBI Taxonomy" id="6941"/>
    <lineage>
        <taxon>Eukaryota</taxon>
        <taxon>Metazoa</taxon>
        <taxon>Ecdysozoa</taxon>
        <taxon>Arthropoda</taxon>
        <taxon>Chelicerata</taxon>
        <taxon>Arachnida</taxon>
        <taxon>Acari</taxon>
        <taxon>Parasitiformes</taxon>
        <taxon>Ixodida</taxon>
        <taxon>Ixodoidea</taxon>
        <taxon>Ixodidae</taxon>
        <taxon>Rhipicephalinae</taxon>
        <taxon>Rhipicephalus</taxon>
        <taxon>Boophilus</taxon>
    </lineage>
</organism>
<evidence type="ECO:0000256" key="1">
    <source>
        <dbReference type="SAM" id="MobiDB-lite"/>
    </source>
</evidence>
<accession>A0A9J6E9K8</accession>
<protein>
    <submittedName>
        <fullName evidence="2">Uncharacterized protein</fullName>
    </submittedName>
</protein>
<proteinExistence type="predicted"/>
<keyword evidence="3" id="KW-1185">Reference proteome</keyword>
<name>A0A9J6E9K8_RHIMP</name>
<evidence type="ECO:0000313" key="3">
    <source>
        <dbReference type="Proteomes" id="UP000821866"/>
    </source>
</evidence>
<reference evidence="2" key="2">
    <citation type="submission" date="2021-09" db="EMBL/GenBank/DDBJ databases">
        <authorList>
            <person name="Jia N."/>
            <person name="Wang J."/>
            <person name="Shi W."/>
            <person name="Du L."/>
            <person name="Sun Y."/>
            <person name="Zhan W."/>
            <person name="Jiang J."/>
            <person name="Wang Q."/>
            <person name="Zhang B."/>
            <person name="Ji P."/>
            <person name="Sakyi L.B."/>
            <person name="Cui X."/>
            <person name="Yuan T."/>
            <person name="Jiang B."/>
            <person name="Yang W."/>
            <person name="Lam T.T.-Y."/>
            <person name="Chang Q."/>
            <person name="Ding S."/>
            <person name="Wang X."/>
            <person name="Zhu J."/>
            <person name="Ruan X."/>
            <person name="Zhao L."/>
            <person name="Wei J."/>
            <person name="Que T."/>
            <person name="Du C."/>
            <person name="Cheng J."/>
            <person name="Dai P."/>
            <person name="Han X."/>
            <person name="Huang E."/>
            <person name="Gao Y."/>
            <person name="Liu J."/>
            <person name="Shao H."/>
            <person name="Ye R."/>
            <person name="Li L."/>
            <person name="Wei W."/>
            <person name="Wang X."/>
            <person name="Wang C."/>
            <person name="Huo Q."/>
            <person name="Li W."/>
            <person name="Guo W."/>
            <person name="Chen H."/>
            <person name="Chen S."/>
            <person name="Zhou L."/>
            <person name="Zhou L."/>
            <person name="Ni X."/>
            <person name="Tian J."/>
            <person name="Zhou Y."/>
            <person name="Sheng Y."/>
            <person name="Liu T."/>
            <person name="Pan Y."/>
            <person name="Xia L."/>
            <person name="Li J."/>
            <person name="Zhao F."/>
            <person name="Cao W."/>
        </authorList>
    </citation>
    <scope>NUCLEOTIDE SEQUENCE</scope>
    <source>
        <strain evidence="2">Rmic-2018</strain>
        <tissue evidence="2">Larvae</tissue>
    </source>
</reference>
<dbReference type="EMBL" id="JABSTU010000005">
    <property type="protein sequence ID" value="KAH8031211.1"/>
    <property type="molecule type" value="Genomic_DNA"/>
</dbReference>
<comment type="caution">
    <text evidence="2">The sequence shown here is derived from an EMBL/GenBank/DDBJ whole genome shotgun (WGS) entry which is preliminary data.</text>
</comment>
<feature type="compositionally biased region" description="Basic and acidic residues" evidence="1">
    <location>
        <begin position="160"/>
        <end position="181"/>
    </location>
</feature>
<feature type="compositionally biased region" description="Basic and acidic residues" evidence="1">
    <location>
        <begin position="1"/>
        <end position="10"/>
    </location>
</feature>
<dbReference type="Proteomes" id="UP000821866">
    <property type="component" value="Chromosome 3"/>
</dbReference>
<feature type="region of interest" description="Disordered" evidence="1">
    <location>
        <begin position="1"/>
        <end position="38"/>
    </location>
</feature>
<sequence length="181" mass="19796">MRSTSRDARGGKGKRRSRFRSRTPTPRSTSKTRGSANLGIAAFNRGTQSLQHRTRWQPQQGHMSSGQQVRWADVAAILAGGVASADRSLGPAVSGGGRSELEQAIERALEQRVGPLQSIISQLKRENAILRAENSMLKGEALQSQPSQTGHRYLGLENPLRNRDPVDEDDGIAKSHDEAYE</sequence>